<accession>A0A8S9YNN3</accession>
<evidence type="ECO:0000256" key="1">
    <source>
        <dbReference type="SAM" id="SignalP"/>
    </source>
</evidence>
<comment type="caution">
    <text evidence="2">The sequence shown here is derived from an EMBL/GenBank/DDBJ whole genome shotgun (WGS) entry which is preliminary data.</text>
</comment>
<feature type="signal peptide" evidence="1">
    <location>
        <begin position="1"/>
        <end position="18"/>
    </location>
</feature>
<gene>
    <name evidence="2" type="ORF">EG68_08781</name>
</gene>
<evidence type="ECO:0000313" key="3">
    <source>
        <dbReference type="Proteomes" id="UP000822476"/>
    </source>
</evidence>
<reference evidence="2" key="1">
    <citation type="submission" date="2019-07" db="EMBL/GenBank/DDBJ databases">
        <title>Annotation for the trematode Paragonimus miyazaki's.</title>
        <authorList>
            <person name="Choi Y.-J."/>
        </authorList>
    </citation>
    <scope>NUCLEOTIDE SEQUENCE</scope>
    <source>
        <strain evidence="2">Japan</strain>
    </source>
</reference>
<dbReference type="AlphaFoldDB" id="A0A8S9YNN3"/>
<protein>
    <submittedName>
        <fullName evidence="2">Uncharacterized protein</fullName>
    </submittedName>
</protein>
<name>A0A8S9YNN3_9TREM</name>
<evidence type="ECO:0000313" key="2">
    <source>
        <dbReference type="EMBL" id="KAF7252165.1"/>
    </source>
</evidence>
<keyword evidence="3" id="KW-1185">Reference proteome</keyword>
<dbReference type="Proteomes" id="UP000822476">
    <property type="component" value="Unassembled WGS sequence"/>
</dbReference>
<dbReference type="OrthoDB" id="6270935at2759"/>
<dbReference type="EMBL" id="JTDE01004990">
    <property type="protein sequence ID" value="KAF7252165.1"/>
    <property type="molecule type" value="Genomic_DNA"/>
</dbReference>
<proteinExistence type="predicted"/>
<organism evidence="2 3">
    <name type="scientific">Paragonimus skrjabini miyazakii</name>
    <dbReference type="NCBI Taxonomy" id="59628"/>
    <lineage>
        <taxon>Eukaryota</taxon>
        <taxon>Metazoa</taxon>
        <taxon>Spiralia</taxon>
        <taxon>Lophotrochozoa</taxon>
        <taxon>Platyhelminthes</taxon>
        <taxon>Trematoda</taxon>
        <taxon>Digenea</taxon>
        <taxon>Plagiorchiida</taxon>
        <taxon>Troglotremata</taxon>
        <taxon>Troglotrematidae</taxon>
        <taxon>Paragonimus</taxon>
    </lineage>
</organism>
<keyword evidence="1" id="KW-0732">Signal</keyword>
<feature type="chain" id="PRO_5035912085" evidence="1">
    <location>
        <begin position="19"/>
        <end position="231"/>
    </location>
</feature>
<sequence length="231" mass="26033">MYTVKLSAFVALVAVVYALPSWNISPHFPVGPNDDNSVIDDNEPKKELLVAVLLEKAAQNAAAESDLLYSEARTVLAHAMKGMRSSTFNTNLPQLLNNKRSYRRQMNIEYPKSQKARLSDPLLEYDELYSRPVFGPMESDISSKLLTAFPSEPEKNAVAIQPSSLESARISLLQKLLHHRMGLNTDDEMKYLQSHDSQDKFEKLSDKYSGRESDASDMLDTNLINRKVIIL</sequence>